<reference evidence="1" key="1">
    <citation type="submission" date="2020-08" db="EMBL/GenBank/DDBJ databases">
        <title>Plant Genome Project.</title>
        <authorList>
            <person name="Zhang R.-G."/>
        </authorList>
    </citation>
    <scope>NUCLEOTIDE SEQUENCE</scope>
    <source>
        <strain evidence="1">WSP0</strain>
        <tissue evidence="1">Leaf</tissue>
    </source>
</reference>
<gene>
    <name evidence="1" type="ORF">RHGRI_005168</name>
</gene>
<evidence type="ECO:0000313" key="1">
    <source>
        <dbReference type="EMBL" id="KAG5562342.1"/>
    </source>
</evidence>
<proteinExistence type="predicted"/>
<comment type="caution">
    <text evidence="1">The sequence shown here is derived from an EMBL/GenBank/DDBJ whole genome shotgun (WGS) entry which is preliminary data.</text>
</comment>
<sequence length="99" mass="11138">MIIKARDSNEICGIKLNRHCPQLSHVFFADDALLFLKAEVQNCDNIKAILKDYGIALGQRINFDKSGVFFSSNMCDNDKQLLSDFFDVPSMKGDAEYLG</sequence>
<evidence type="ECO:0008006" key="3">
    <source>
        <dbReference type="Google" id="ProtNLM"/>
    </source>
</evidence>
<dbReference type="AlphaFoldDB" id="A0AAV6LBI7"/>
<dbReference type="EMBL" id="JACTNZ010000002">
    <property type="protein sequence ID" value="KAG5562342.1"/>
    <property type="molecule type" value="Genomic_DNA"/>
</dbReference>
<organism evidence="1 2">
    <name type="scientific">Rhododendron griersonianum</name>
    <dbReference type="NCBI Taxonomy" id="479676"/>
    <lineage>
        <taxon>Eukaryota</taxon>
        <taxon>Viridiplantae</taxon>
        <taxon>Streptophyta</taxon>
        <taxon>Embryophyta</taxon>
        <taxon>Tracheophyta</taxon>
        <taxon>Spermatophyta</taxon>
        <taxon>Magnoliopsida</taxon>
        <taxon>eudicotyledons</taxon>
        <taxon>Gunneridae</taxon>
        <taxon>Pentapetalae</taxon>
        <taxon>asterids</taxon>
        <taxon>Ericales</taxon>
        <taxon>Ericaceae</taxon>
        <taxon>Ericoideae</taxon>
        <taxon>Rhodoreae</taxon>
        <taxon>Rhododendron</taxon>
    </lineage>
</organism>
<evidence type="ECO:0000313" key="2">
    <source>
        <dbReference type="Proteomes" id="UP000823749"/>
    </source>
</evidence>
<dbReference type="Proteomes" id="UP000823749">
    <property type="component" value="Chromosome 2"/>
</dbReference>
<name>A0AAV6LBI7_9ERIC</name>
<accession>A0AAV6LBI7</accession>
<protein>
    <recommendedName>
        <fullName evidence="3">Reverse transcriptase</fullName>
    </recommendedName>
</protein>
<keyword evidence="2" id="KW-1185">Reference proteome</keyword>